<feature type="compositionally biased region" description="Acidic residues" evidence="3">
    <location>
        <begin position="2757"/>
        <end position="2766"/>
    </location>
</feature>
<dbReference type="PROSITE" id="PS50234">
    <property type="entry name" value="VWFA"/>
    <property type="match status" value="1"/>
</dbReference>
<organism evidence="5 6">
    <name type="scientific">Ceratosolen solmsi marchali</name>
    <dbReference type="NCBI Taxonomy" id="326594"/>
    <lineage>
        <taxon>Eukaryota</taxon>
        <taxon>Metazoa</taxon>
        <taxon>Ecdysozoa</taxon>
        <taxon>Arthropoda</taxon>
        <taxon>Hexapoda</taxon>
        <taxon>Insecta</taxon>
        <taxon>Pterygota</taxon>
        <taxon>Neoptera</taxon>
        <taxon>Endopterygota</taxon>
        <taxon>Hymenoptera</taxon>
        <taxon>Apocrita</taxon>
        <taxon>Proctotrupomorpha</taxon>
        <taxon>Chalcidoidea</taxon>
        <taxon>Agaonidae</taxon>
        <taxon>Agaoninae</taxon>
        <taxon>Ceratosolen</taxon>
    </lineage>
</organism>
<feature type="compositionally biased region" description="Basic and acidic residues" evidence="3">
    <location>
        <begin position="2477"/>
        <end position="2530"/>
    </location>
</feature>
<evidence type="ECO:0000259" key="4">
    <source>
        <dbReference type="PROSITE" id="PS50234"/>
    </source>
</evidence>
<dbReference type="Gene3D" id="3.40.50.410">
    <property type="entry name" value="von Willebrand factor, type A domain"/>
    <property type="match status" value="1"/>
</dbReference>
<feature type="compositionally biased region" description="Basic and acidic residues" evidence="3">
    <location>
        <begin position="2720"/>
        <end position="2737"/>
    </location>
</feature>
<feature type="compositionally biased region" description="Acidic residues" evidence="3">
    <location>
        <begin position="2646"/>
        <end position="2676"/>
    </location>
</feature>
<gene>
    <name evidence="6" type="primary">LOC105364874</name>
</gene>
<evidence type="ECO:0000256" key="3">
    <source>
        <dbReference type="SAM" id="MobiDB-lite"/>
    </source>
</evidence>
<dbReference type="Gene3D" id="3.40.50.300">
    <property type="entry name" value="P-loop containing nucleotide triphosphate hydrolases"/>
    <property type="match status" value="1"/>
</dbReference>
<dbReference type="FunFam" id="3.40.50.410:FF:000028">
    <property type="entry name" value="Midasin"/>
    <property type="match status" value="1"/>
</dbReference>
<keyword evidence="2" id="KW-0067">ATP-binding</keyword>
<evidence type="ECO:0000313" key="6">
    <source>
        <dbReference type="RefSeq" id="XP_011501205.1"/>
    </source>
</evidence>
<dbReference type="GO" id="GO:0000055">
    <property type="term" value="P:ribosomal large subunit export from nucleus"/>
    <property type="evidence" value="ECO:0007669"/>
    <property type="project" value="TreeGrafter"/>
</dbReference>
<dbReference type="InterPro" id="IPR027417">
    <property type="entry name" value="P-loop_NTPase"/>
</dbReference>
<feature type="compositionally biased region" description="Basic and acidic residues" evidence="3">
    <location>
        <begin position="2571"/>
        <end position="2623"/>
    </location>
</feature>
<feature type="compositionally biased region" description="Acidic residues" evidence="3">
    <location>
        <begin position="2531"/>
        <end position="2550"/>
    </location>
</feature>
<sequence length="3351" mass="385705">MNWMSILVGGSGCGKNSIVRVLAQLAGQKLKSIVVNSAMDTTEILGGFEQTDYNRHLEQVVERTENLLIDCFKKQMRKENILRIEKYQALIERVRKLSHDECESVTMSLATKVFLYKIDSLVELLEEIKYFDSDISMEIEAIEFNLHKLKQLVQQENCLNAGGKFEWIDSILVKCLQDGTWLLVDQVNLCSPAVLDRLNGLLEPNGSLSIGERGVDSDGNVVTIEPHKNFKLFLTMDPKYGEISRAMRNRGVEIFMLNCNDNPETGQLDYRSLLHYSGLVKKNHHEALLTIHARISKDPSNVDGLNIVQLLHSAFLIVQQLSRGFPALQAFKSACMDVYLKARLIFHYETRTRLSAIIDDTVQQFHVDESEEYALNLDTATCSLRNLLDNSKLILLKQQGIILDWCTKAYMSHNDKEISLKTDFINEFLALHDEESPILNVQVLDILPYVLLNFYEHSSLSDVTLRRVWSSNIFKKYSKFDLLDKKNSMLVEEMLSFDFEDCDTERPWDRKQFKHSNNLALLLYYVSLIVDNEIKNEWKISNRDEIITVAQFSQAHLEGKMTIKLKDQCLITNYVTFLLQFQNYIENILRKSRRIIDEFSYVILRQNLKWFSRFCHLGKMILVDKSKKSNNQFENLDEVVLLIKVHYKWLKKCLMHLGEYYNDLTPTDQDDYLKNIIDKIDESIISLYDPFRKICKIYKKHIISPLPHSSDIVLKAHTMLQNVTNSFYPSKNKYISTNLIDEQKFVALQTEKALMIRSELISLWQKIYSNETINENVFRVLQDTSTFCETHLNITVSSEDSTSTEQLQIQLTNEMAKTAAKIQLWPLHEYMFILFVGMVQRKFCQNLSKELNDIALPSSCLSVHHNNIPNIPIELHGILSTICEKQHNVVERNRLIFALFVLFSKFSEHSYAIKSFQQITHWQNTTVQGKGKLNGSTEMSDRENLDSGPILVTLVAELLFDKSQKLYSEKSSIIRNVALGNHENRLEQLKTLNDLLWKNSVAINSQQFDAAFNDLQTLYHLIQNFLATSAMVENDSRFKELFYKQILSCAAALAITDEYLMPLSNLRRISKLSLSELKLKRGEAWALLGYLHTFIFGNMGYIDPVHKVALKLNYVQEDITDCEKTIYVATLYSRILGQMDNCTTHPRIHHMQDSLTSLKIKRESLSNLKAVRPKNTEFIALSKEFINFRITLGSYTVVNKHIQQLSDATIKLKNELNVNNIENLNSSIREAEIWLESMHRFMDKIETRFMTGYPDIVLPILSGLAQMRHGIRILKNESCKEIAAAERNIDSKKLEGFLQGLMRFPTIGPEQESLLSLVNLCISHESRILLSNSMKSENTFVILHEQFKLTIAGLYEFYNYIVLRGSLTKPLWTQLNSILHQISLIWQQQQRELEKREAEQGSLYKNESKVRGQTLTEEEEILQELKDLFPTQRETDFADIHNVLTPSLEEKIKVSSEEKDFEALIGENDMQEVQNIHSSIVKTFADSEWLCKSEDGMRPDFIEPFLQRCGTFGLLLFNVLPALTNTPTANLYTSLNVLSCTASRLGLGEMLSPGGSLNVVRSNDKHYDYYKDSNIEEVKQCVPLLKSISGKILELLEQWPEHPTLISLRIILERIDSFPVTSAVSRFLTGLELLLVKMHEWEENAHSDVTLTEFILALTQQIIAWRKLELACWKDCLATTQLRLRSRTSKWWFYLYALFDSYVAKSEDNADNDPITSKKLIESLELFMNSSTLVEFEARLELVLTFHCHAYYLNPSTERDNLLAISWNIYNYYKQFLSDVNVKINLIKTPIEKKLKDFVKIARWNDISYWAVKETIEKTHRTLHKFIKEFENGLKEPVTPQLIVKPSYKKDTGIWDRVENSRNCDINPNDYIINASKKKANDISSIKSDLIARADTHYLLRARKLCKEVILMSSYPNLRVTFEDFVEEFTNHGNSLRALEVDRTLPKSKQKSQAKSILQQKRLALADYFKALMDFGVSHRIGILAWKNKLDEVIDYTIPPLDVKAALKSIHLDGNGRKILDQWDGIERYYYGSLIKLNALNRTLLTSKTDLGNQNMERCMGFSTHLMLMANKQKKILAAAFKYLGNLDSHISDLSSISIDDTLIRKQVDLYNMANNLKELLITAQTSLEQFQIYLQACPSEAQDASDDNTYNLATNDLAIVSCKKGDTIWEKANCYIVECLKLIIDIVKKFDIMFPEQRIIYGDNYESEVQTRIMTTKHFEFLKESFISLTSVKENLRHFAIMFYVEEKNHPLLTNIIFLETNITRILNKFDEIMISSEQQTISDVSSYKDDCDKYEINLEKLLNTVLFVIQDKYKNSLPSEIEFNYKNSHSNENLNEDPNDDEYERNKLKEKLIESIEADIKALKLKEIYQTLNHLLANIFYSNSELISYYCGLLKKCLPLLHQYLLLVQFYLNEQVAALRITCKILHMQLNVFLDLATNGFCVPKDLDLEEGEEGSEQSSKGGMGLGDGEGQTDVSDRIETEDQLEDARPAGQEKEKLEDKDCPEEDKGIEMSEDFEGKLQDLDKKEEDDTSNNDDKDDENIDKEMDDTTGAVDKLDQQIWGDDEDELKNEQTNKDKEEIGDGESTGDKEFGNKDDKTQESPEDQGNDKNEINTEQQKEINEMEEPEYDEDHVNPYHGKHQPEPEPEPLDLSEDINMEDDNVENDEQNNEENPFDIDKMKESIEVPENQESNIPENEEINDEIKDTHTDTSDEEDETEKEKSTDKPEDEANKVDENVDEAIQQASEINKENKEEENMEGVENEMEEKAMPSTDEPSKELDASKQVNETEDGSKDNVANGVKNEQDSKEESNAENWQDERKDKGTGQSKAEEHNSGHSGTSLEKINSVSNQDIDAQQNEKRKHPGKSDETHMLAEKIEPDKKKLKTMIHSQEKLSEDGNNDEGAERDENGEPDMCQHVKEKEKFDHYAMDAATEKQSKEQASNKEEEDEAKDDAQAMDVDMHEDEEIEIVDDESTLKQDPEKLLTDNKPKDKKDKNEKGRMQDGQLETIVGVEGEIKETMKITRGIESNFFTNMSEIESDLLSTKLIEDKRIEVEKMLSEWRQVPTTEEATVAWNTLSAITDTPARDLSEKLRLVLEPTQASRLKGDYRTGKRINMRKIIPYVASQFRKDKIWLRRTKPSKRNYQIVLAIDDSSSMADNHSKELAFESLSLISKAMTYLEAGQLSVISFGEELSILHALGEPFSERSGSRLMQEISFKQKKTIVAKLVDFTVDMFQSQSNSMDNAKLLLILSDGRGVFSEGMDRINRAVHRARLADIFLVFIIVDGPLNKDSILDIRIPMFKDGNLTGINSYMDSFPFPFYMILRDINALPGVLSDALRQWFEVVGKIDS</sequence>
<dbReference type="KEGG" id="csol:105364874"/>
<feature type="compositionally biased region" description="Acidic residues" evidence="3">
    <location>
        <begin position="2962"/>
        <end position="2974"/>
    </location>
</feature>
<feature type="compositionally biased region" description="Basic and acidic residues" evidence="3">
    <location>
        <begin position="2866"/>
        <end position="2882"/>
    </location>
</feature>
<feature type="compositionally biased region" description="Basic and acidic residues" evidence="3">
    <location>
        <begin position="2804"/>
        <end position="2836"/>
    </location>
</feature>
<dbReference type="InterPro" id="IPR036465">
    <property type="entry name" value="vWFA_dom_sf"/>
</dbReference>
<dbReference type="PANTHER" id="PTHR48103">
    <property type="entry name" value="MIDASIN-RELATED"/>
    <property type="match status" value="1"/>
</dbReference>
<protein>
    <submittedName>
        <fullName evidence="6">Midasin-like</fullName>
    </submittedName>
</protein>
<evidence type="ECO:0000256" key="2">
    <source>
        <dbReference type="ARBA" id="ARBA00022840"/>
    </source>
</evidence>
<evidence type="ECO:0000313" key="5">
    <source>
        <dbReference type="Proteomes" id="UP000695007"/>
    </source>
</evidence>
<accession>A0AAJ6YNC8</accession>
<keyword evidence="1" id="KW-0547">Nucleotide-binding</keyword>
<feature type="compositionally biased region" description="Polar residues" evidence="3">
    <location>
        <begin position="2837"/>
        <end position="2857"/>
    </location>
</feature>
<dbReference type="InterPro" id="IPR011704">
    <property type="entry name" value="ATPase_dyneun-rel_AAA"/>
</dbReference>
<dbReference type="GO" id="GO:0030687">
    <property type="term" value="C:preribosome, large subunit precursor"/>
    <property type="evidence" value="ECO:0007669"/>
    <property type="project" value="TreeGrafter"/>
</dbReference>
<feature type="domain" description="VWFA" evidence="4">
    <location>
        <begin position="3146"/>
        <end position="3339"/>
    </location>
</feature>
<dbReference type="SUPFAM" id="SSF52540">
    <property type="entry name" value="P-loop containing nucleoside triphosphate hydrolases"/>
    <property type="match status" value="2"/>
</dbReference>
<dbReference type="GO" id="GO:0000027">
    <property type="term" value="P:ribosomal large subunit assembly"/>
    <property type="evidence" value="ECO:0007669"/>
    <property type="project" value="TreeGrafter"/>
</dbReference>
<dbReference type="Proteomes" id="UP000695007">
    <property type="component" value="Unplaced"/>
</dbReference>
<reference evidence="6" key="1">
    <citation type="submission" date="2025-08" db="UniProtKB">
        <authorList>
            <consortium name="RefSeq"/>
        </authorList>
    </citation>
    <scope>IDENTIFICATION</scope>
</reference>
<dbReference type="GeneID" id="105364874"/>
<dbReference type="PANTHER" id="PTHR48103:SF2">
    <property type="entry name" value="MIDASIN"/>
    <property type="match status" value="1"/>
</dbReference>
<feature type="compositionally biased region" description="Basic and acidic residues" evidence="3">
    <location>
        <begin position="2975"/>
        <end position="3002"/>
    </location>
</feature>
<dbReference type="RefSeq" id="XP_011501205.1">
    <property type="nucleotide sequence ID" value="XM_011502903.1"/>
</dbReference>
<keyword evidence="5" id="KW-1185">Reference proteome</keyword>
<dbReference type="InterPro" id="IPR002035">
    <property type="entry name" value="VWF_A"/>
</dbReference>
<evidence type="ECO:0000256" key="1">
    <source>
        <dbReference type="ARBA" id="ARBA00022741"/>
    </source>
</evidence>
<dbReference type="GO" id="GO:0005634">
    <property type="term" value="C:nucleus"/>
    <property type="evidence" value="ECO:0007669"/>
    <property type="project" value="TreeGrafter"/>
</dbReference>
<feature type="compositionally biased region" description="Basic and acidic residues" evidence="3">
    <location>
        <begin position="2907"/>
        <end position="2945"/>
    </location>
</feature>
<dbReference type="GO" id="GO:0016887">
    <property type="term" value="F:ATP hydrolysis activity"/>
    <property type="evidence" value="ECO:0007669"/>
    <property type="project" value="InterPro"/>
</dbReference>
<name>A0AAJ6YNC8_9HYME</name>
<feature type="region of interest" description="Disordered" evidence="3">
    <location>
        <begin position="2452"/>
        <end position="3002"/>
    </location>
</feature>
<dbReference type="CDD" id="cd01460">
    <property type="entry name" value="vWA_midasin"/>
    <property type="match status" value="1"/>
</dbReference>
<feature type="compositionally biased region" description="Basic and acidic residues" evidence="3">
    <location>
        <begin position="2703"/>
        <end position="2712"/>
    </location>
</feature>
<proteinExistence type="predicted"/>
<dbReference type="Pfam" id="PF07728">
    <property type="entry name" value="AAA_5"/>
    <property type="match status" value="1"/>
</dbReference>
<dbReference type="GO" id="GO:0005524">
    <property type="term" value="F:ATP binding"/>
    <property type="evidence" value="ECO:0007669"/>
    <property type="project" value="UniProtKB-KW"/>
</dbReference>
<dbReference type="SUPFAM" id="SSF53300">
    <property type="entry name" value="vWA-like"/>
    <property type="match status" value="1"/>
</dbReference>